<dbReference type="STRING" id="1129794.C427_0803"/>
<reference evidence="1 2" key="1">
    <citation type="journal article" date="2013" name="Genome Announc.">
        <title>Complete Genome Sequence of Glaciecola psychrophila Strain 170T.</title>
        <authorList>
            <person name="Yin J."/>
            <person name="Chen J."/>
            <person name="Liu G."/>
            <person name="Yu Y."/>
            <person name="Song L."/>
            <person name="Wang X."/>
            <person name="Qu X."/>
        </authorList>
    </citation>
    <scope>NUCLEOTIDE SEQUENCE [LARGE SCALE GENOMIC DNA]</scope>
    <source>
        <strain evidence="1 2">170</strain>
    </source>
</reference>
<dbReference type="Proteomes" id="UP000011864">
    <property type="component" value="Chromosome"/>
</dbReference>
<dbReference type="AlphaFoldDB" id="K7ACW5"/>
<dbReference type="HOGENOM" id="CLU_3314097_0_0_6"/>
<evidence type="ECO:0000313" key="1">
    <source>
        <dbReference type="EMBL" id="AGH42912.1"/>
    </source>
</evidence>
<keyword evidence="2" id="KW-1185">Reference proteome</keyword>
<proteinExistence type="predicted"/>
<dbReference type="PATRIC" id="fig|1129794.4.peg.793"/>
<accession>K7ACW5</accession>
<name>K7ACW5_9ALTE</name>
<gene>
    <name evidence="1" type="ORF">C427_0803</name>
</gene>
<protein>
    <submittedName>
        <fullName evidence="1">Uncharacterized protein</fullName>
    </submittedName>
</protein>
<dbReference type="EMBL" id="CP003837">
    <property type="protein sequence ID" value="AGH42912.1"/>
    <property type="molecule type" value="Genomic_DNA"/>
</dbReference>
<organism evidence="1 2">
    <name type="scientific">Paraglaciecola psychrophila 170</name>
    <dbReference type="NCBI Taxonomy" id="1129794"/>
    <lineage>
        <taxon>Bacteria</taxon>
        <taxon>Pseudomonadati</taxon>
        <taxon>Pseudomonadota</taxon>
        <taxon>Gammaproteobacteria</taxon>
        <taxon>Alteromonadales</taxon>
        <taxon>Alteromonadaceae</taxon>
        <taxon>Paraglaciecola</taxon>
    </lineage>
</organism>
<dbReference type="KEGG" id="gps:C427_0803"/>
<sequence length="39" mass="4427">MVQTVNIPRANQTSYRVYRSSSVAIFILCGKKSNDFNDC</sequence>
<evidence type="ECO:0000313" key="2">
    <source>
        <dbReference type="Proteomes" id="UP000011864"/>
    </source>
</evidence>